<dbReference type="Gene3D" id="1.10.10.10">
    <property type="entry name" value="Winged helix-like DNA-binding domain superfamily/Winged helix DNA-binding domain"/>
    <property type="match status" value="1"/>
</dbReference>
<sequence length="374" mass="42148">MAKEICLESLIKQLYSALVLPDGFSPFFSHFVQQFNLRSGGVLMVNQATKETRAIWCEGLSLSDLSTFQTHYEHIDPLVEQLTQSPPGCFCYLGLQESRQIQMSQPDYYQQWLEPLDIQYAAGAVLGADQQWISQLFFQRRANQGDFTVEERLTLQQLLPHIQHALHLYHLKVDQDKSHLLSQLLFDQIQLPVLLVDQHGNVCHQNAKASLYLEKTASLKVLNRRIHWHSAQKTEAISQAITQSIEGEKVETLQLTSSHMMPVIITITPLLATDVTADKGAAVFIYNSDNKPTMDPQALMALFQLSKSEANVSCGLIDGLSPAEIAERHYLSQETVRTYIKRIMKKTDTSRQSELVAKLIASPAYYAASSLSID</sequence>
<dbReference type="Pfam" id="PF00196">
    <property type="entry name" value="GerE"/>
    <property type="match status" value="1"/>
</dbReference>
<evidence type="ECO:0000313" key="5">
    <source>
        <dbReference type="EMBL" id="UTV30409.1"/>
    </source>
</evidence>
<dbReference type="InterPro" id="IPR000792">
    <property type="entry name" value="Tscrpt_reg_LuxR_C"/>
</dbReference>
<accession>A0ABY5GM55</accession>
<feature type="domain" description="HTH luxR-type" evidence="4">
    <location>
        <begin position="302"/>
        <end position="359"/>
    </location>
</feature>
<dbReference type="EMBL" id="CP101509">
    <property type="protein sequence ID" value="UTV30409.1"/>
    <property type="molecule type" value="Genomic_DNA"/>
</dbReference>
<dbReference type="PANTHER" id="PTHR44688:SF16">
    <property type="entry name" value="DNA-BINDING TRANSCRIPTIONAL ACTIVATOR DEVR_DOSR"/>
    <property type="match status" value="1"/>
</dbReference>
<dbReference type="SMART" id="SM00421">
    <property type="entry name" value="HTH_LUXR"/>
    <property type="match status" value="1"/>
</dbReference>
<name>A0ABY5GM55_9GAMM</name>
<keyword evidence="6" id="KW-1185">Reference proteome</keyword>
<organism evidence="5 6">
    <name type="scientific">Photobacterium atrarenae</name>
    <dbReference type="NCBI Taxonomy" id="865757"/>
    <lineage>
        <taxon>Bacteria</taxon>
        <taxon>Pseudomonadati</taxon>
        <taxon>Pseudomonadota</taxon>
        <taxon>Gammaproteobacteria</taxon>
        <taxon>Vibrionales</taxon>
        <taxon>Vibrionaceae</taxon>
        <taxon>Photobacterium</taxon>
    </lineage>
</organism>
<dbReference type="InterPro" id="IPR016032">
    <property type="entry name" value="Sig_transdc_resp-reg_C-effctor"/>
</dbReference>
<evidence type="ECO:0000256" key="1">
    <source>
        <dbReference type="ARBA" id="ARBA00023015"/>
    </source>
</evidence>
<evidence type="ECO:0000256" key="3">
    <source>
        <dbReference type="ARBA" id="ARBA00023163"/>
    </source>
</evidence>
<dbReference type="RefSeq" id="WP_255391765.1">
    <property type="nucleotide sequence ID" value="NZ_CP101509.1"/>
</dbReference>
<protein>
    <submittedName>
        <fullName evidence="5">Helix-turn-helix transcriptional regulator</fullName>
    </submittedName>
</protein>
<dbReference type="InterPro" id="IPR036388">
    <property type="entry name" value="WH-like_DNA-bd_sf"/>
</dbReference>
<proteinExistence type="predicted"/>
<keyword evidence="3" id="KW-0804">Transcription</keyword>
<evidence type="ECO:0000259" key="4">
    <source>
        <dbReference type="SMART" id="SM00421"/>
    </source>
</evidence>
<reference evidence="5" key="1">
    <citation type="submission" date="2022-07" db="EMBL/GenBank/DDBJ databases">
        <title>Genome sequencing of Photobacterium atrarenae GJH2-4.</title>
        <authorList>
            <person name="Park S.-J."/>
        </authorList>
    </citation>
    <scope>NUCLEOTIDE SEQUENCE</scope>
    <source>
        <strain evidence="5">GJH2-4</strain>
    </source>
</reference>
<dbReference type="PANTHER" id="PTHR44688">
    <property type="entry name" value="DNA-BINDING TRANSCRIPTIONAL ACTIVATOR DEVR_DOSR"/>
    <property type="match status" value="1"/>
</dbReference>
<evidence type="ECO:0000256" key="2">
    <source>
        <dbReference type="ARBA" id="ARBA00023125"/>
    </source>
</evidence>
<gene>
    <name evidence="5" type="ORF">NNL38_17690</name>
</gene>
<evidence type="ECO:0000313" key="6">
    <source>
        <dbReference type="Proteomes" id="UP001057998"/>
    </source>
</evidence>
<dbReference type="PRINTS" id="PR00038">
    <property type="entry name" value="HTHLUXR"/>
</dbReference>
<dbReference type="SUPFAM" id="SSF46894">
    <property type="entry name" value="C-terminal effector domain of the bipartite response regulators"/>
    <property type="match status" value="1"/>
</dbReference>
<keyword evidence="2" id="KW-0238">DNA-binding</keyword>
<keyword evidence="1" id="KW-0805">Transcription regulation</keyword>
<dbReference type="Proteomes" id="UP001057998">
    <property type="component" value="Chromosome 2"/>
</dbReference>